<proteinExistence type="predicted"/>
<dbReference type="AlphaFoldDB" id="A0A3M0LII1"/>
<evidence type="ECO:0000313" key="2">
    <source>
        <dbReference type="Proteomes" id="UP000269221"/>
    </source>
</evidence>
<protein>
    <submittedName>
        <fullName evidence="1">Uncharacterized protein</fullName>
    </submittedName>
</protein>
<evidence type="ECO:0000313" key="1">
    <source>
        <dbReference type="EMBL" id="RMC18867.1"/>
    </source>
</evidence>
<comment type="caution">
    <text evidence="1">The sequence shown here is derived from an EMBL/GenBank/DDBJ whole genome shotgun (WGS) entry which is preliminary data.</text>
</comment>
<name>A0A3M0LII1_HIRRU</name>
<keyword evidence="2" id="KW-1185">Reference proteome</keyword>
<accession>A0A3M0LII1</accession>
<organism evidence="1 2">
    <name type="scientific">Hirundo rustica rustica</name>
    <dbReference type="NCBI Taxonomy" id="333673"/>
    <lineage>
        <taxon>Eukaryota</taxon>
        <taxon>Metazoa</taxon>
        <taxon>Chordata</taxon>
        <taxon>Craniata</taxon>
        <taxon>Vertebrata</taxon>
        <taxon>Euteleostomi</taxon>
        <taxon>Archelosauria</taxon>
        <taxon>Archosauria</taxon>
        <taxon>Dinosauria</taxon>
        <taxon>Saurischia</taxon>
        <taxon>Theropoda</taxon>
        <taxon>Coelurosauria</taxon>
        <taxon>Aves</taxon>
        <taxon>Neognathae</taxon>
        <taxon>Neoaves</taxon>
        <taxon>Telluraves</taxon>
        <taxon>Australaves</taxon>
        <taxon>Passeriformes</taxon>
        <taxon>Sylvioidea</taxon>
        <taxon>Hirundinidae</taxon>
        <taxon>Hirundo</taxon>
    </lineage>
</organism>
<dbReference type="Proteomes" id="UP000269221">
    <property type="component" value="Unassembled WGS sequence"/>
</dbReference>
<gene>
    <name evidence="1" type="ORF">DUI87_04763</name>
</gene>
<dbReference type="EMBL" id="QRBI01000096">
    <property type="protein sequence ID" value="RMC18867.1"/>
    <property type="molecule type" value="Genomic_DNA"/>
</dbReference>
<sequence>MNKGLNPAPKSIHAEEQGSGIAALGRELGMESTLCSFGKFFQLPAPGSSQAMDGRWGQGWTEALGAAPKARKALLSLAQSLRREGESLGQVWNPWGRIKTENKLKSLDPDPDCAAARSHGIKPEGFPCSMKNSSRAAWDETEICIIASPLQPKCEALKFQGFQVEFGIPSLWFPH</sequence>
<reference evidence="1 2" key="1">
    <citation type="submission" date="2018-07" db="EMBL/GenBank/DDBJ databases">
        <title>A high quality draft genome assembly of the barn swallow (H. rustica rustica).</title>
        <authorList>
            <person name="Formenti G."/>
            <person name="Chiara M."/>
            <person name="Poveda L."/>
            <person name="Francoijs K.-J."/>
            <person name="Bonisoli-Alquati A."/>
            <person name="Canova L."/>
            <person name="Gianfranceschi L."/>
            <person name="Horner D.S."/>
            <person name="Saino N."/>
        </authorList>
    </citation>
    <scope>NUCLEOTIDE SEQUENCE [LARGE SCALE GENOMIC DNA]</scope>
    <source>
        <strain evidence="1">Chelidonia</strain>
        <tissue evidence="1">Blood</tissue>
    </source>
</reference>